<keyword evidence="2" id="KW-1185">Reference proteome</keyword>
<protein>
    <submittedName>
        <fullName evidence="1">Uncharacterized protein</fullName>
    </submittedName>
</protein>
<organism evidence="1 2">
    <name type="scientific">Clonostachys byssicola</name>
    <dbReference type="NCBI Taxonomy" id="160290"/>
    <lineage>
        <taxon>Eukaryota</taxon>
        <taxon>Fungi</taxon>
        <taxon>Dikarya</taxon>
        <taxon>Ascomycota</taxon>
        <taxon>Pezizomycotina</taxon>
        <taxon>Sordariomycetes</taxon>
        <taxon>Hypocreomycetidae</taxon>
        <taxon>Hypocreales</taxon>
        <taxon>Bionectriaceae</taxon>
        <taxon>Clonostachys</taxon>
    </lineage>
</organism>
<name>A0A9N9XXJ9_9HYPO</name>
<accession>A0A9N9XXJ9</accession>
<sequence>MGKLVISLPGATSPPPAKTRTKRIVVDLPLGARSEAGLGTIVVVGKTMSVTRGSKRESERAVGRGGAPVRGPIGGIEIERVSAGCEGWKRDAEKDLVGDGLEPLVRLDGWGDSGGGDRND</sequence>
<proteinExistence type="predicted"/>
<reference evidence="1" key="1">
    <citation type="submission" date="2021-10" db="EMBL/GenBank/DDBJ databases">
        <authorList>
            <person name="Piombo E."/>
        </authorList>
    </citation>
    <scope>NUCLEOTIDE SEQUENCE</scope>
</reference>
<gene>
    <name evidence="1" type="ORF">CBYS24578_00010311</name>
</gene>
<dbReference type="Proteomes" id="UP000754883">
    <property type="component" value="Unassembled WGS sequence"/>
</dbReference>
<evidence type="ECO:0000313" key="2">
    <source>
        <dbReference type="Proteomes" id="UP000754883"/>
    </source>
</evidence>
<dbReference type="AlphaFoldDB" id="A0A9N9XXJ9"/>
<dbReference type="EMBL" id="CABFNO020001361">
    <property type="protein sequence ID" value="CAG9983311.1"/>
    <property type="molecule type" value="Genomic_DNA"/>
</dbReference>
<evidence type="ECO:0000313" key="1">
    <source>
        <dbReference type="EMBL" id="CAG9983311.1"/>
    </source>
</evidence>
<comment type="caution">
    <text evidence="1">The sequence shown here is derived from an EMBL/GenBank/DDBJ whole genome shotgun (WGS) entry which is preliminary data.</text>
</comment>